<keyword evidence="4" id="KW-0411">Iron-sulfur</keyword>
<dbReference type="SFLD" id="SFLDS00029">
    <property type="entry name" value="Radical_SAM"/>
    <property type="match status" value="1"/>
</dbReference>
<dbReference type="GO" id="GO:0046872">
    <property type="term" value="F:metal ion binding"/>
    <property type="evidence" value="ECO:0007669"/>
    <property type="project" value="UniProtKB-KW"/>
</dbReference>
<protein>
    <submittedName>
        <fullName evidence="6">Molybdenum cofactor biosynthesis protein A</fullName>
    </submittedName>
</protein>
<evidence type="ECO:0000259" key="5">
    <source>
        <dbReference type="PROSITE" id="PS51918"/>
    </source>
</evidence>
<dbReference type="InterPro" id="IPR026351">
    <property type="entry name" value="rSAM_ArsS-like"/>
</dbReference>
<dbReference type="Gene3D" id="3.20.20.70">
    <property type="entry name" value="Aldolase class I"/>
    <property type="match status" value="1"/>
</dbReference>
<dbReference type="EMBL" id="LR134523">
    <property type="protein sequence ID" value="VEJ34165.1"/>
    <property type="molecule type" value="Genomic_DNA"/>
</dbReference>
<dbReference type="InterPro" id="IPR013785">
    <property type="entry name" value="Aldolase_TIM"/>
</dbReference>
<dbReference type="Proteomes" id="UP000269544">
    <property type="component" value="Chromosome"/>
</dbReference>
<dbReference type="Pfam" id="PF04055">
    <property type="entry name" value="Radical_SAM"/>
    <property type="match status" value="1"/>
</dbReference>
<keyword evidence="3" id="KW-0408">Iron</keyword>
<dbReference type="SFLD" id="SFLDG01067">
    <property type="entry name" value="SPASM/twitch_domain_containing"/>
    <property type="match status" value="1"/>
</dbReference>
<dbReference type="GO" id="GO:0003824">
    <property type="term" value="F:catalytic activity"/>
    <property type="evidence" value="ECO:0007669"/>
    <property type="project" value="InterPro"/>
</dbReference>
<reference evidence="6 7" key="1">
    <citation type="submission" date="2018-12" db="EMBL/GenBank/DDBJ databases">
        <authorList>
            <consortium name="Pathogen Informatics"/>
        </authorList>
    </citation>
    <scope>NUCLEOTIDE SEQUENCE [LARGE SCALE GENOMIC DNA]</scope>
    <source>
        <strain evidence="6 7">NCTC13079</strain>
    </source>
</reference>
<evidence type="ECO:0000256" key="1">
    <source>
        <dbReference type="ARBA" id="ARBA00022691"/>
    </source>
</evidence>
<dbReference type="InterPro" id="IPR024521">
    <property type="entry name" value="ArsS-like_C"/>
</dbReference>
<dbReference type="Pfam" id="PF12345">
    <property type="entry name" value="DUF3641"/>
    <property type="match status" value="1"/>
</dbReference>
<dbReference type="AlphaFoldDB" id="A0A448UZC5"/>
<feature type="domain" description="Radical SAM core" evidence="5">
    <location>
        <begin position="12"/>
        <end position="240"/>
    </location>
</feature>
<dbReference type="PANTHER" id="PTHR43728:SF1">
    <property type="entry name" value="FE-S OXIDOREDUCTASE"/>
    <property type="match status" value="1"/>
</dbReference>
<dbReference type="PANTHER" id="PTHR43728">
    <property type="entry name" value="SLR0304 PROTEIN"/>
    <property type="match status" value="1"/>
</dbReference>
<dbReference type="GO" id="GO:0051536">
    <property type="term" value="F:iron-sulfur cluster binding"/>
    <property type="evidence" value="ECO:0007669"/>
    <property type="project" value="UniProtKB-KW"/>
</dbReference>
<dbReference type="CDD" id="cd01335">
    <property type="entry name" value="Radical_SAM"/>
    <property type="match status" value="1"/>
</dbReference>
<dbReference type="KEGG" id="piv:NCTC13079_00015"/>
<organism evidence="6 7">
    <name type="scientific">Aedoeadaptatus ivorii</name>
    <dbReference type="NCBI Taxonomy" id="54006"/>
    <lineage>
        <taxon>Bacteria</taxon>
        <taxon>Bacillati</taxon>
        <taxon>Bacillota</taxon>
        <taxon>Tissierellia</taxon>
        <taxon>Tissierellales</taxon>
        <taxon>Peptoniphilaceae</taxon>
        <taxon>Aedoeadaptatus</taxon>
    </lineage>
</organism>
<name>A0A448UZC5_9FIRM</name>
<evidence type="ECO:0000256" key="3">
    <source>
        <dbReference type="ARBA" id="ARBA00023004"/>
    </source>
</evidence>
<dbReference type="RefSeq" id="WP_126464504.1">
    <property type="nucleotide sequence ID" value="NZ_LR134523.1"/>
</dbReference>
<dbReference type="PROSITE" id="PS51918">
    <property type="entry name" value="RADICAL_SAM"/>
    <property type="match status" value="1"/>
</dbReference>
<keyword evidence="2" id="KW-0479">Metal-binding</keyword>
<dbReference type="SUPFAM" id="SSF102114">
    <property type="entry name" value="Radical SAM enzymes"/>
    <property type="match status" value="1"/>
</dbReference>
<dbReference type="NCBIfam" id="TIGR04167">
    <property type="entry name" value="rSAM_SeCys"/>
    <property type="match status" value="1"/>
</dbReference>
<proteinExistence type="predicted"/>
<evidence type="ECO:0000256" key="4">
    <source>
        <dbReference type="ARBA" id="ARBA00023014"/>
    </source>
</evidence>
<keyword evidence="7" id="KW-1185">Reference proteome</keyword>
<evidence type="ECO:0000313" key="6">
    <source>
        <dbReference type="EMBL" id="VEJ34165.1"/>
    </source>
</evidence>
<dbReference type="InterPro" id="IPR007197">
    <property type="entry name" value="rSAM"/>
</dbReference>
<dbReference type="OrthoDB" id="9810775at2"/>
<dbReference type="InterPro" id="IPR058240">
    <property type="entry name" value="rSAM_sf"/>
</dbReference>
<gene>
    <name evidence="6" type="ORF">NCTC13079_00015</name>
</gene>
<evidence type="ECO:0000256" key="2">
    <source>
        <dbReference type="ARBA" id="ARBA00022723"/>
    </source>
</evidence>
<evidence type="ECO:0000313" key="7">
    <source>
        <dbReference type="Proteomes" id="UP000269544"/>
    </source>
</evidence>
<keyword evidence="1" id="KW-0949">S-adenosyl-L-methionine</keyword>
<sequence>MKFAERVAEPLKTTGEIGILQMNITGKCNLRCAHCHVMKNSEHEIMSDATLDKCVEAFEKHGFRTVDITGGEPTTHPKIVPLLKKALETVDEVILRTNAVDIDANPALMALLDEEDIHVVVSLPCYTQENVDAQRGDGTYEKVLANLKRLNEMGYGDKKHLSLVYNPLGAFLPGPQVGLEADYKEYLGEKGVRFTDLYTITNMPMGFFADKLKEEGLEAEYRKLLEDNFNPETVENVMCRYQISVDPAGNIYDCDFHQAEGIRANGPRTIDEVLESDDLGREIVWVDYCYGCTAGSGSSCGGALE</sequence>
<accession>A0A448UZC5</accession>